<keyword evidence="3 12" id="KW-1134">Transmembrane beta strand</keyword>
<evidence type="ECO:0000256" key="5">
    <source>
        <dbReference type="ARBA" id="ARBA00022692"/>
    </source>
</evidence>
<comment type="subcellular location">
    <subcellularLocation>
        <location evidence="1 12">Cell outer membrane</location>
        <topology evidence="1 12">Multi-pass membrane protein</topology>
    </subcellularLocation>
</comment>
<dbReference type="InterPro" id="IPR039426">
    <property type="entry name" value="TonB-dep_rcpt-like"/>
</dbReference>
<dbReference type="InterPro" id="IPR037066">
    <property type="entry name" value="Plug_dom_sf"/>
</dbReference>
<dbReference type="CDD" id="cd01347">
    <property type="entry name" value="ligand_gated_channel"/>
    <property type="match status" value="1"/>
</dbReference>
<evidence type="ECO:0000313" key="18">
    <source>
        <dbReference type="Proteomes" id="UP000181985"/>
    </source>
</evidence>
<comment type="similarity">
    <text evidence="12 13">Belongs to the TonB-dependent receptor family.</text>
</comment>
<evidence type="ECO:0000256" key="10">
    <source>
        <dbReference type="ARBA" id="ARBA00023136"/>
    </source>
</evidence>
<dbReference type="Gene3D" id="2.170.130.10">
    <property type="entry name" value="TonB-dependent receptor, plug domain"/>
    <property type="match status" value="1"/>
</dbReference>
<keyword evidence="4" id="KW-0410">Iron transport</keyword>
<keyword evidence="17" id="KW-0675">Receptor</keyword>
<evidence type="ECO:0000256" key="2">
    <source>
        <dbReference type="ARBA" id="ARBA00022448"/>
    </source>
</evidence>
<sequence>MPYRFTLLLLACWSTLSWGQTSEDPDRQEDTRVPSASEALPTITVTAPRLARDLYDTPAAVTALTREDIQQGQQGVRLDEALVTVPGVFLQNRDNFAQGQRIAIRGFGARAPFGIRGIHVRVDGFPYTLPDGQAQVDAVDLDSAERIEVIRGPSSVLYGNAAGGVVDIQTGDGSELVRSPVVTLQGGSHDFRKLAIRNGGEYDRWIHSISVSALDFDGYREQSKVKKRLLNGRLGYRLDDDRTLSALVNVLDNPRAEDPSALTAEEVAEDPSQARDFAIDLDSRQEVEQQLIGLHYEDLAMGEGEFNARAFVSRRDFLQQLPFPGSSLIDYERHYYGGSLDYTLPMTLANRPLRTVVGLDVARQEDDRGRRSVDGTGEVTGVTANEQQNATSAGVFLQSELGLTERLDLSAGVRHDSVRMTIDDRLVDADDPDQSGSRTFREWTGSLGMSYRFHPDHQLYATLGTAFETPTFTEFAPSDGSGGFNPDIEPQTSLNREVGLRGRLGSGLTYDLAAFSVLVDDELIQFQASDGRDYYRNAGKTRREGIELGLDWNLSLDWRLSSALTLADYEFERFRDEDGSYDGNDLPGLPSRLWMNRLTWYGSGERFATLEAQYNGSFYADNANEVQIPSHWLFNLRAGDAWRLGGGNTRLGLNVGVRNLLDEDYYENVRINAFGGRYYEPAPGTTWFAGLELGF</sequence>
<dbReference type="GO" id="GO:0009279">
    <property type="term" value="C:cell outer membrane"/>
    <property type="evidence" value="ECO:0007669"/>
    <property type="project" value="UniProtKB-SubCell"/>
</dbReference>
<keyword evidence="7" id="KW-0408">Iron</keyword>
<dbReference type="Gene3D" id="2.40.170.20">
    <property type="entry name" value="TonB-dependent receptor, beta-barrel domain"/>
    <property type="match status" value="1"/>
</dbReference>
<name>A0A1J0VD78_9GAMM</name>
<evidence type="ECO:0000256" key="9">
    <source>
        <dbReference type="ARBA" id="ARBA00023077"/>
    </source>
</evidence>
<keyword evidence="6 14" id="KW-0732">Signal</keyword>
<evidence type="ECO:0000256" key="7">
    <source>
        <dbReference type="ARBA" id="ARBA00023004"/>
    </source>
</evidence>
<dbReference type="GO" id="GO:0015344">
    <property type="term" value="F:siderophore uptake transmembrane transporter activity"/>
    <property type="evidence" value="ECO:0007669"/>
    <property type="project" value="TreeGrafter"/>
</dbReference>
<dbReference type="InterPro" id="IPR012910">
    <property type="entry name" value="Plug_dom"/>
</dbReference>
<evidence type="ECO:0000256" key="11">
    <source>
        <dbReference type="ARBA" id="ARBA00023237"/>
    </source>
</evidence>
<keyword evidence="11 12" id="KW-0998">Cell outer membrane</keyword>
<dbReference type="PROSITE" id="PS52016">
    <property type="entry name" value="TONB_DEPENDENT_REC_3"/>
    <property type="match status" value="1"/>
</dbReference>
<dbReference type="Pfam" id="PF00593">
    <property type="entry name" value="TonB_dep_Rec_b-barrel"/>
    <property type="match status" value="1"/>
</dbReference>
<dbReference type="Pfam" id="PF07715">
    <property type="entry name" value="Plug"/>
    <property type="match status" value="1"/>
</dbReference>
<gene>
    <name evidence="17" type="ORF">BOX17_02840</name>
</gene>
<dbReference type="SUPFAM" id="SSF56935">
    <property type="entry name" value="Porins"/>
    <property type="match status" value="1"/>
</dbReference>
<evidence type="ECO:0000256" key="1">
    <source>
        <dbReference type="ARBA" id="ARBA00004571"/>
    </source>
</evidence>
<dbReference type="InterPro" id="IPR036942">
    <property type="entry name" value="Beta-barrel_TonB_sf"/>
</dbReference>
<keyword evidence="8" id="KW-0406">Ion transport</keyword>
<accession>A0A1J0VD78</accession>
<evidence type="ECO:0000256" key="14">
    <source>
        <dbReference type="SAM" id="SignalP"/>
    </source>
</evidence>
<evidence type="ECO:0000256" key="8">
    <source>
        <dbReference type="ARBA" id="ARBA00023065"/>
    </source>
</evidence>
<evidence type="ECO:0000256" key="12">
    <source>
        <dbReference type="PROSITE-ProRule" id="PRU01360"/>
    </source>
</evidence>
<dbReference type="KEGG" id="hsi:BOX17_02840"/>
<evidence type="ECO:0000256" key="6">
    <source>
        <dbReference type="ARBA" id="ARBA00022729"/>
    </source>
</evidence>
<dbReference type="Proteomes" id="UP000181985">
    <property type="component" value="Chromosome"/>
</dbReference>
<keyword evidence="9 13" id="KW-0798">TonB box</keyword>
<dbReference type="PANTHER" id="PTHR32552">
    <property type="entry name" value="FERRICHROME IRON RECEPTOR-RELATED"/>
    <property type="match status" value="1"/>
</dbReference>
<dbReference type="OrthoDB" id="9760620at2"/>
<evidence type="ECO:0000313" key="17">
    <source>
        <dbReference type="EMBL" id="APE29984.1"/>
    </source>
</evidence>
<dbReference type="PANTHER" id="PTHR32552:SF68">
    <property type="entry name" value="FERRICHROME OUTER MEMBRANE TRANSPORTER_PHAGE RECEPTOR"/>
    <property type="match status" value="1"/>
</dbReference>
<feature type="domain" description="TonB-dependent receptor-like beta-barrel" evidence="15">
    <location>
        <begin position="239"/>
        <end position="660"/>
    </location>
</feature>
<evidence type="ECO:0000256" key="13">
    <source>
        <dbReference type="RuleBase" id="RU003357"/>
    </source>
</evidence>
<evidence type="ECO:0000256" key="3">
    <source>
        <dbReference type="ARBA" id="ARBA00022452"/>
    </source>
</evidence>
<feature type="chain" id="PRO_5012656015" evidence="14">
    <location>
        <begin position="20"/>
        <end position="695"/>
    </location>
</feature>
<dbReference type="EMBL" id="CP018139">
    <property type="protein sequence ID" value="APE29984.1"/>
    <property type="molecule type" value="Genomic_DNA"/>
</dbReference>
<keyword evidence="2 12" id="KW-0813">Transport</keyword>
<feature type="domain" description="TonB-dependent receptor plug" evidence="16">
    <location>
        <begin position="54"/>
        <end position="165"/>
    </location>
</feature>
<evidence type="ECO:0000256" key="4">
    <source>
        <dbReference type="ARBA" id="ARBA00022496"/>
    </source>
</evidence>
<evidence type="ECO:0000259" key="16">
    <source>
        <dbReference type="Pfam" id="PF07715"/>
    </source>
</evidence>
<keyword evidence="10 12" id="KW-0472">Membrane</keyword>
<organism evidence="17 18">
    <name type="scientific">Halomonas aestuarii</name>
    <dbReference type="NCBI Taxonomy" id="1897729"/>
    <lineage>
        <taxon>Bacteria</taxon>
        <taxon>Pseudomonadati</taxon>
        <taxon>Pseudomonadota</taxon>
        <taxon>Gammaproteobacteria</taxon>
        <taxon>Oceanospirillales</taxon>
        <taxon>Halomonadaceae</taxon>
        <taxon>Halomonas</taxon>
    </lineage>
</organism>
<reference evidence="18" key="1">
    <citation type="submission" date="2016-11" db="EMBL/GenBank/DDBJ databases">
        <title>Halolamina sediminis sp. nov., an extremely halophilic archaeon isolated from solar salt.</title>
        <authorList>
            <person name="Koh H.-W."/>
            <person name="Rani S."/>
            <person name="Park S.-J."/>
        </authorList>
    </citation>
    <scope>NUCLEOTIDE SEQUENCE [LARGE SCALE GENOMIC DNA]</scope>
    <source>
        <strain evidence="18">Hb3</strain>
    </source>
</reference>
<dbReference type="AlphaFoldDB" id="A0A1J0VD78"/>
<proteinExistence type="inferred from homology"/>
<protein>
    <submittedName>
        <fullName evidence="17">TonB-dependent receptor</fullName>
    </submittedName>
</protein>
<dbReference type="RefSeq" id="WP_071941972.1">
    <property type="nucleotide sequence ID" value="NZ_CP018139.1"/>
</dbReference>
<keyword evidence="5 12" id="KW-0812">Transmembrane</keyword>
<evidence type="ECO:0000259" key="15">
    <source>
        <dbReference type="Pfam" id="PF00593"/>
    </source>
</evidence>
<feature type="signal peptide" evidence="14">
    <location>
        <begin position="1"/>
        <end position="19"/>
    </location>
</feature>
<keyword evidence="18" id="KW-1185">Reference proteome</keyword>
<dbReference type="InterPro" id="IPR000531">
    <property type="entry name" value="Beta-barrel_TonB"/>
</dbReference>